<keyword evidence="7" id="KW-0472">Membrane</keyword>
<evidence type="ECO:0000256" key="7">
    <source>
        <dbReference type="ARBA" id="ARBA00023136"/>
    </source>
</evidence>
<dbReference type="FunFam" id="3.90.550.10:FF:000170">
    <property type="entry name" value="Dolichol-phosphate mannosyltransferase"/>
    <property type="match status" value="1"/>
</dbReference>
<evidence type="ECO:0000259" key="8">
    <source>
        <dbReference type="Pfam" id="PF00535"/>
    </source>
</evidence>
<evidence type="ECO:0000313" key="9">
    <source>
        <dbReference type="EMBL" id="VBB69339.1"/>
    </source>
</evidence>
<protein>
    <submittedName>
        <fullName evidence="9">Dolichol-phosphate mannosyltransferase</fullName>
    </submittedName>
</protein>
<keyword evidence="4" id="KW-0812">Transmembrane</keyword>
<dbReference type="CDD" id="cd04179">
    <property type="entry name" value="DPM_DPG-synthase_like"/>
    <property type="match status" value="1"/>
</dbReference>
<dbReference type="Gene3D" id="3.90.550.10">
    <property type="entry name" value="Spore Coat Polysaccharide Biosynthesis Protein SpsA, Chain A"/>
    <property type="match status" value="1"/>
</dbReference>
<dbReference type="InterPro" id="IPR029044">
    <property type="entry name" value="Nucleotide-diphossugar_trans"/>
</dbReference>
<dbReference type="InterPro" id="IPR050256">
    <property type="entry name" value="Glycosyltransferase_2"/>
</dbReference>
<evidence type="ECO:0000256" key="5">
    <source>
        <dbReference type="ARBA" id="ARBA00022985"/>
    </source>
</evidence>
<proteinExistence type="predicted"/>
<accession>A0A484H5R4</accession>
<evidence type="ECO:0000256" key="1">
    <source>
        <dbReference type="ARBA" id="ARBA00022475"/>
    </source>
</evidence>
<dbReference type="EMBL" id="LR026963">
    <property type="protein sequence ID" value="VBB69339.1"/>
    <property type="molecule type" value="Genomic_DNA"/>
</dbReference>
<dbReference type="InterPro" id="IPR001173">
    <property type="entry name" value="Glyco_trans_2-like"/>
</dbReference>
<dbReference type="SUPFAM" id="SSF53448">
    <property type="entry name" value="Nucleotide-diphospho-sugar transferases"/>
    <property type="match status" value="1"/>
</dbReference>
<keyword evidence="2 9" id="KW-0328">Glycosyltransferase</keyword>
<dbReference type="PANTHER" id="PTHR48090:SF3">
    <property type="entry name" value="UNDECAPRENYL-PHOSPHATE 4-DEOXY-4-FORMAMIDO-L-ARABINOSE TRANSFERASE"/>
    <property type="match status" value="1"/>
</dbReference>
<evidence type="ECO:0000256" key="6">
    <source>
        <dbReference type="ARBA" id="ARBA00022989"/>
    </source>
</evidence>
<evidence type="ECO:0000256" key="3">
    <source>
        <dbReference type="ARBA" id="ARBA00022679"/>
    </source>
</evidence>
<evidence type="ECO:0000256" key="2">
    <source>
        <dbReference type="ARBA" id="ARBA00022676"/>
    </source>
</evidence>
<keyword evidence="6" id="KW-1133">Transmembrane helix</keyword>
<feature type="domain" description="Glycosyltransferase 2-like" evidence="8">
    <location>
        <begin position="43"/>
        <end position="206"/>
    </location>
</feature>
<dbReference type="GO" id="GO:0009103">
    <property type="term" value="P:lipopolysaccharide biosynthetic process"/>
    <property type="evidence" value="ECO:0007669"/>
    <property type="project" value="UniProtKB-KW"/>
</dbReference>
<dbReference type="PANTHER" id="PTHR48090">
    <property type="entry name" value="UNDECAPRENYL-PHOSPHATE 4-DEOXY-4-FORMAMIDO-L-ARABINOSE TRANSFERASE-RELATED"/>
    <property type="match status" value="1"/>
</dbReference>
<keyword evidence="5" id="KW-0448">Lipopolysaccharide biosynthesis</keyword>
<evidence type="ECO:0000256" key="4">
    <source>
        <dbReference type="ARBA" id="ARBA00022692"/>
    </source>
</evidence>
<keyword evidence="1" id="KW-1003">Cell membrane</keyword>
<sequence length="288" mass="32140">MDTRRSESSEQASHSLNFPAAMMINSPLLSAPDSVLPVPDLAVIVPVCNEADNILPLIEEIYHALKGRLVFELIYVDDGSIDTTPVHLANARRCHPHLTVLRHRTSCGQSQALLTGIRAARAQWIAVLDGDGQNDPADILALCLPLQAMDANVAARHMIVGWRVTRQDTWSKRVASRLANYLRATLLKDGTPDTGCGLKLFPRSAFLDFPYFDHMHRYLPALMIRAGGQVVSVKVNHRPRVRGRSHYGTLDRLWVGLFDMIGMMWLQRRNCQPEVGPLSERAPGDELR</sequence>
<organism evidence="9">
    <name type="scientific">invertebrate metagenome</name>
    <dbReference type="NCBI Taxonomy" id="1711999"/>
    <lineage>
        <taxon>unclassified sequences</taxon>
        <taxon>metagenomes</taxon>
        <taxon>organismal metagenomes</taxon>
    </lineage>
</organism>
<keyword evidence="3 9" id="KW-0808">Transferase</keyword>
<dbReference type="Pfam" id="PF00535">
    <property type="entry name" value="Glycos_transf_2"/>
    <property type="match status" value="1"/>
</dbReference>
<reference evidence="9" key="1">
    <citation type="submission" date="2018-10" db="EMBL/GenBank/DDBJ databases">
        <authorList>
            <person name="Gruber-Vodicka H."/>
            <person name="Jaeckle O."/>
        </authorList>
    </citation>
    <scope>NUCLEOTIDE SEQUENCE</scope>
</reference>
<dbReference type="AlphaFoldDB" id="A0A484H5R4"/>
<gene>
    <name evidence="9" type="ORF">RIEGSTA812A_PEG_812</name>
</gene>
<dbReference type="GO" id="GO:0005886">
    <property type="term" value="C:plasma membrane"/>
    <property type="evidence" value="ECO:0007669"/>
    <property type="project" value="TreeGrafter"/>
</dbReference>
<dbReference type="GO" id="GO:0099621">
    <property type="term" value="F:undecaprenyl-phosphate 4-deoxy-4-formamido-L-arabinose transferase activity"/>
    <property type="evidence" value="ECO:0007669"/>
    <property type="project" value="TreeGrafter"/>
</dbReference>
<name>A0A484H5R4_9ZZZZ</name>